<keyword evidence="3" id="KW-1185">Reference proteome</keyword>
<keyword evidence="1" id="KW-0812">Transmembrane</keyword>
<proteinExistence type="predicted"/>
<dbReference type="EMBL" id="JAVDUJ010000001">
    <property type="protein sequence ID" value="MDR6938541.1"/>
    <property type="molecule type" value="Genomic_DNA"/>
</dbReference>
<feature type="transmembrane region" description="Helical" evidence="1">
    <location>
        <begin position="123"/>
        <end position="156"/>
    </location>
</feature>
<feature type="transmembrane region" description="Helical" evidence="1">
    <location>
        <begin position="88"/>
        <end position="111"/>
    </location>
</feature>
<feature type="transmembrane region" description="Helical" evidence="1">
    <location>
        <begin position="63"/>
        <end position="82"/>
    </location>
</feature>
<name>A0ABU1SZH5_9ACTO</name>
<organism evidence="2 3">
    <name type="scientific">Arcanobacterium hippocoleae</name>
    <dbReference type="NCBI Taxonomy" id="149017"/>
    <lineage>
        <taxon>Bacteria</taxon>
        <taxon>Bacillati</taxon>
        <taxon>Actinomycetota</taxon>
        <taxon>Actinomycetes</taxon>
        <taxon>Actinomycetales</taxon>
        <taxon>Actinomycetaceae</taxon>
        <taxon>Arcanobacterium</taxon>
    </lineage>
</organism>
<dbReference type="Proteomes" id="UP001266099">
    <property type="component" value="Unassembled WGS sequence"/>
</dbReference>
<comment type="caution">
    <text evidence="2">The sequence shown here is derived from an EMBL/GenBank/DDBJ whole genome shotgun (WGS) entry which is preliminary data.</text>
</comment>
<evidence type="ECO:0000256" key="1">
    <source>
        <dbReference type="SAM" id="Phobius"/>
    </source>
</evidence>
<accession>A0ABU1SZH5</accession>
<sequence length="187" mass="20606">MATMDRWIISGSFIQRVEADYESRSTREITLTGTVIGQIPTMKGSTIVCGDNGFMRRLPRIQLWTIGTLSAAGIIALAYGWSLQSDPYVLAILLLLYGGFLPLIVIAFTFVKKMGIKQRVTVFGCCLLMCVTALLFGFFGEEIVASAGIGMVSYMFWPGREINLGLSLVSIVLCMGITLLQYLREHS</sequence>
<gene>
    <name evidence="2" type="ORF">J2S36_000084</name>
</gene>
<feature type="transmembrane region" description="Helical" evidence="1">
    <location>
        <begin position="162"/>
        <end position="183"/>
    </location>
</feature>
<reference evidence="2 3" key="1">
    <citation type="submission" date="2023-07" db="EMBL/GenBank/DDBJ databases">
        <title>Sequencing the genomes of 1000 actinobacteria strains.</title>
        <authorList>
            <person name="Klenk H.-P."/>
        </authorList>
    </citation>
    <scope>NUCLEOTIDE SEQUENCE [LARGE SCALE GENOMIC DNA]</scope>
    <source>
        <strain evidence="2 3">DSM 15539</strain>
    </source>
</reference>
<keyword evidence="1" id="KW-0472">Membrane</keyword>
<evidence type="ECO:0000313" key="3">
    <source>
        <dbReference type="Proteomes" id="UP001266099"/>
    </source>
</evidence>
<evidence type="ECO:0008006" key="4">
    <source>
        <dbReference type="Google" id="ProtNLM"/>
    </source>
</evidence>
<evidence type="ECO:0000313" key="2">
    <source>
        <dbReference type="EMBL" id="MDR6938541.1"/>
    </source>
</evidence>
<protein>
    <recommendedName>
        <fullName evidence="4">Carbon starvation protein A</fullName>
    </recommendedName>
</protein>
<keyword evidence="1" id="KW-1133">Transmembrane helix</keyword>